<dbReference type="Proteomes" id="UP000005666">
    <property type="component" value="Chromosome 4"/>
</dbReference>
<dbReference type="GO" id="GO:0034475">
    <property type="term" value="P:U4 snRNA 3'-end processing"/>
    <property type="evidence" value="ECO:0007669"/>
    <property type="project" value="EnsemblFungi"/>
</dbReference>
<dbReference type="InterPro" id="IPR012337">
    <property type="entry name" value="RNaseH-like_sf"/>
</dbReference>
<dbReference type="GO" id="GO:0003676">
    <property type="term" value="F:nucleic acid binding"/>
    <property type="evidence" value="ECO:0007669"/>
    <property type="project" value="InterPro"/>
</dbReference>
<evidence type="ECO:0000256" key="1">
    <source>
        <dbReference type="ARBA" id="ARBA00009921"/>
    </source>
</evidence>
<dbReference type="HOGENOM" id="CLU_064761_0_0_1"/>
<dbReference type="RefSeq" id="XP_003685115.1">
    <property type="nucleotide sequence ID" value="XM_003685067.1"/>
</dbReference>
<dbReference type="OMA" id="YMPLVNN"/>
<dbReference type="KEGG" id="tpf:TPHA_0D00370"/>
<keyword evidence="8" id="KW-1185">Reference proteome</keyword>
<gene>
    <name evidence="7" type="primary">TPHA0D00370</name>
    <name evidence="7" type="ordered locus">TPHA_0D00370</name>
</gene>
<dbReference type="AlphaFoldDB" id="G8BS60"/>
<feature type="region of interest" description="Disordered" evidence="5">
    <location>
        <begin position="249"/>
        <end position="277"/>
    </location>
</feature>
<evidence type="ECO:0000256" key="4">
    <source>
        <dbReference type="ARBA" id="ARBA00022839"/>
    </source>
</evidence>
<proteinExistence type="inferred from homology"/>
<dbReference type="OrthoDB" id="270189at2759"/>
<evidence type="ECO:0000256" key="3">
    <source>
        <dbReference type="ARBA" id="ARBA00022801"/>
    </source>
</evidence>
<dbReference type="STRING" id="1071381.G8BS60"/>
<dbReference type="InterPro" id="IPR036397">
    <property type="entry name" value="RNaseH_sf"/>
</dbReference>
<evidence type="ECO:0000313" key="8">
    <source>
        <dbReference type="Proteomes" id="UP000005666"/>
    </source>
</evidence>
<dbReference type="eggNOG" id="KOG3242">
    <property type="taxonomic scope" value="Eukaryota"/>
</dbReference>
<dbReference type="NCBIfam" id="NF003765">
    <property type="entry name" value="PRK05359.1"/>
    <property type="match status" value="1"/>
</dbReference>
<dbReference type="GO" id="GO:0000175">
    <property type="term" value="F:3'-5'-RNA exonuclease activity"/>
    <property type="evidence" value="ECO:0007669"/>
    <property type="project" value="EnsemblFungi"/>
</dbReference>
<dbReference type="EMBL" id="HE612859">
    <property type="protein sequence ID" value="CCE62681.1"/>
    <property type="molecule type" value="Genomic_DNA"/>
</dbReference>
<dbReference type="Pfam" id="PF00929">
    <property type="entry name" value="RNase_T"/>
    <property type="match status" value="1"/>
</dbReference>
<evidence type="ECO:0000313" key="7">
    <source>
        <dbReference type="EMBL" id="CCE62681.1"/>
    </source>
</evidence>
<dbReference type="FunFam" id="3.30.420.10:FF:000003">
    <property type="entry name" value="Oligoribonuclease"/>
    <property type="match status" value="1"/>
</dbReference>
<dbReference type="SUPFAM" id="SSF53098">
    <property type="entry name" value="Ribonuclease H-like"/>
    <property type="match status" value="1"/>
</dbReference>
<name>G8BS60_TETPH</name>
<accession>G8BS60</accession>
<sequence>MFRLSRLLRNCRYYNSIGKSNPYLHNKRTGSYRFPKHIYDSKYKMSSTNVVRGPLVWIDCEMTGLDHLNDHIIEICCIITDGDLNIVKDPVTGEDNVYESVVHYGKDVMSKMNEWCIQQHGSSGLTDQVLKSEKTLASVQQEIQDFLVKYIPEQRVGLLAGNSVHVDRLFLLREFPKLVEHLHYRIVDVSSIMEMCKRHNPELQSVVPPKQGAHTAKSDIIESINQLKWYKEHYFKNSTETAEFVETEKQKHANQNENVVTPTNVISSENKKRKLEN</sequence>
<evidence type="ECO:0000256" key="5">
    <source>
        <dbReference type="SAM" id="MobiDB-lite"/>
    </source>
</evidence>
<dbReference type="SMART" id="SM00479">
    <property type="entry name" value="EXOIII"/>
    <property type="match status" value="1"/>
</dbReference>
<organism evidence="7 8">
    <name type="scientific">Tetrapisispora phaffii (strain ATCC 24235 / CBS 4417 / NBRC 1672 / NRRL Y-8282 / UCD 70-5)</name>
    <name type="common">Yeast</name>
    <name type="synonym">Fabospora phaffii</name>
    <dbReference type="NCBI Taxonomy" id="1071381"/>
    <lineage>
        <taxon>Eukaryota</taxon>
        <taxon>Fungi</taxon>
        <taxon>Dikarya</taxon>
        <taxon>Ascomycota</taxon>
        <taxon>Saccharomycotina</taxon>
        <taxon>Saccharomycetes</taxon>
        <taxon>Saccharomycetales</taxon>
        <taxon>Saccharomycetaceae</taxon>
        <taxon>Tetrapisispora</taxon>
    </lineage>
</organism>
<evidence type="ECO:0000259" key="6">
    <source>
        <dbReference type="SMART" id="SM00479"/>
    </source>
</evidence>
<dbReference type="CDD" id="cd06135">
    <property type="entry name" value="Orn"/>
    <property type="match status" value="1"/>
</dbReference>
<keyword evidence="2" id="KW-0540">Nuclease</keyword>
<keyword evidence="3" id="KW-0378">Hydrolase</keyword>
<feature type="compositionally biased region" description="Polar residues" evidence="5">
    <location>
        <begin position="253"/>
        <end position="268"/>
    </location>
</feature>
<dbReference type="GeneID" id="11534125"/>
<dbReference type="Gene3D" id="3.30.420.10">
    <property type="entry name" value="Ribonuclease H-like superfamily/Ribonuclease H"/>
    <property type="match status" value="1"/>
</dbReference>
<dbReference type="PANTHER" id="PTHR11046">
    <property type="entry name" value="OLIGORIBONUCLEASE, MITOCHONDRIAL"/>
    <property type="match status" value="1"/>
</dbReference>
<dbReference type="PANTHER" id="PTHR11046:SF0">
    <property type="entry name" value="OLIGORIBONUCLEASE, MITOCHONDRIAL"/>
    <property type="match status" value="1"/>
</dbReference>
<dbReference type="GO" id="GO:0000467">
    <property type="term" value="P:exonucleolytic trimming to generate mature 3'-end of 5.8S rRNA from tricistronic rRNA transcript (SSU-rRNA, 5.8S rRNA, LSU-rRNA)"/>
    <property type="evidence" value="ECO:0007669"/>
    <property type="project" value="EnsemblFungi"/>
</dbReference>
<dbReference type="InterPro" id="IPR022894">
    <property type="entry name" value="Oligoribonuclease"/>
</dbReference>
<comment type="similarity">
    <text evidence="1">Belongs to the oligoribonuclease family.</text>
</comment>
<dbReference type="GO" id="GO:0034476">
    <property type="term" value="P:U5 snRNA 3'-end processing"/>
    <property type="evidence" value="ECO:0007669"/>
    <property type="project" value="EnsemblFungi"/>
</dbReference>
<keyword evidence="4" id="KW-0269">Exonuclease</keyword>
<protein>
    <recommendedName>
        <fullName evidence="6">Exonuclease domain-containing protein</fullName>
    </recommendedName>
</protein>
<feature type="domain" description="Exonuclease" evidence="6">
    <location>
        <begin position="54"/>
        <end position="236"/>
    </location>
</feature>
<evidence type="ECO:0000256" key="2">
    <source>
        <dbReference type="ARBA" id="ARBA00022722"/>
    </source>
</evidence>
<dbReference type="InterPro" id="IPR013520">
    <property type="entry name" value="Ribonucl_H"/>
</dbReference>
<reference evidence="7 8" key="1">
    <citation type="journal article" date="2011" name="Proc. Natl. Acad. Sci. U.S.A.">
        <title>Evolutionary erosion of yeast sex chromosomes by mating-type switching accidents.</title>
        <authorList>
            <person name="Gordon J.L."/>
            <person name="Armisen D."/>
            <person name="Proux-Wera E."/>
            <person name="Oheigeartaigh S.S."/>
            <person name="Byrne K.P."/>
            <person name="Wolfe K.H."/>
        </authorList>
    </citation>
    <scope>NUCLEOTIDE SEQUENCE [LARGE SCALE GENOMIC DNA]</scope>
    <source>
        <strain evidence="8">ATCC 24235 / CBS 4417 / NBRC 1672 / NRRL Y-8282 / UCD 70-5</strain>
    </source>
</reference>
<dbReference type="GO" id="GO:0005739">
    <property type="term" value="C:mitochondrion"/>
    <property type="evidence" value="ECO:0007669"/>
    <property type="project" value="EnsemblFungi"/>
</dbReference>